<evidence type="ECO:0000259" key="3">
    <source>
        <dbReference type="Pfam" id="PF03065"/>
    </source>
</evidence>
<dbReference type="SUPFAM" id="SSF88713">
    <property type="entry name" value="Glycoside hydrolase/deacetylase"/>
    <property type="match status" value="1"/>
</dbReference>
<evidence type="ECO:0000256" key="2">
    <source>
        <dbReference type="ARBA" id="ARBA00023277"/>
    </source>
</evidence>
<dbReference type="GO" id="GO:0005975">
    <property type="term" value="P:carbohydrate metabolic process"/>
    <property type="evidence" value="ECO:0007669"/>
    <property type="project" value="InterPro"/>
</dbReference>
<proteinExistence type="inferred from homology"/>
<reference evidence="4 5" key="1">
    <citation type="journal article" date="2015" name="Nature">
        <title>rRNA introns, odd ribosomes, and small enigmatic genomes across a large radiation of phyla.</title>
        <authorList>
            <person name="Brown C.T."/>
            <person name="Hug L.A."/>
            <person name="Thomas B.C."/>
            <person name="Sharon I."/>
            <person name="Castelle C.J."/>
            <person name="Singh A."/>
            <person name="Wilkins M.J."/>
            <person name="Williams K.H."/>
            <person name="Banfield J.F."/>
        </authorList>
    </citation>
    <scope>NUCLEOTIDE SEQUENCE [LARGE SCALE GENOMIC DNA]</scope>
</reference>
<gene>
    <name evidence="4" type="ORF">UW30_C0001G0008</name>
</gene>
<evidence type="ECO:0000313" key="5">
    <source>
        <dbReference type="Proteomes" id="UP000034736"/>
    </source>
</evidence>
<dbReference type="InterPro" id="IPR052046">
    <property type="entry name" value="GH57_Enzymes"/>
</dbReference>
<feature type="domain" description="Glycoside hydrolase family 57 N-terminal" evidence="3">
    <location>
        <begin position="16"/>
        <end position="271"/>
    </location>
</feature>
<dbReference type="Proteomes" id="UP000034736">
    <property type="component" value="Unassembled WGS sequence"/>
</dbReference>
<dbReference type="STRING" id="1618647.UW30_C0001G0008"/>
<dbReference type="InterPro" id="IPR011330">
    <property type="entry name" value="Glyco_hydro/deAcase_b/a-brl"/>
</dbReference>
<dbReference type="InterPro" id="IPR004300">
    <property type="entry name" value="Glyco_hydro_57_N"/>
</dbReference>
<accession>A0A0G1H708</accession>
<evidence type="ECO:0000256" key="1">
    <source>
        <dbReference type="ARBA" id="ARBA00006821"/>
    </source>
</evidence>
<dbReference type="GO" id="GO:0003824">
    <property type="term" value="F:catalytic activity"/>
    <property type="evidence" value="ECO:0007669"/>
    <property type="project" value="InterPro"/>
</dbReference>
<dbReference type="AlphaFoldDB" id="A0A0G1H708"/>
<protein>
    <submittedName>
        <fullName evidence="4">Alpha-amylase</fullName>
    </submittedName>
</protein>
<comment type="caution">
    <text evidence="4">The sequence shown here is derived from an EMBL/GenBank/DDBJ whole genome shotgun (WGS) entry which is preliminary data.</text>
</comment>
<dbReference type="Pfam" id="PF03065">
    <property type="entry name" value="Glyco_hydro_57"/>
    <property type="match status" value="1"/>
</dbReference>
<dbReference type="EMBL" id="LCHU01000001">
    <property type="protein sequence ID" value="KKT42283.1"/>
    <property type="molecule type" value="Genomic_DNA"/>
</dbReference>
<evidence type="ECO:0000313" key="4">
    <source>
        <dbReference type="EMBL" id="KKT42283.1"/>
    </source>
</evidence>
<name>A0A0G1H708_9BACT</name>
<comment type="similarity">
    <text evidence="1">Belongs to the glycosyl hydrolase 57 family.</text>
</comment>
<keyword evidence="2" id="KW-0119">Carbohydrate metabolism</keyword>
<sequence>MPELYNLHVVLGLHWYQPHTQKREVLKKIAEESYIPVLNSIEHNCLGTVNCDIAASLIFQLENDAPEVLERLIKLKNRGKISLANTAAYHPILPLVPSEYAKRQLEENEKTYRGHGLIRPKEKLSGVFPPEMAYGDILTLTLAKMGYSWTVTDDLPFNVFYKKPTPATYIAGVNGITCLLRSRLWSSEMSFNMPNGYEFAEKLCREFPMQFKDNIYQAYVVLWTDVETFGWHHKNAAEHFLTPFFAAVKKLPMNLESCESLLRLYPAKKIVVPAGSWSSNESDASSAPYNLWKHPKNEWTLLWWKLADIILKIDQEYPESRALTEKVLYSCQPWWWSVHKSKDLFLWAVPDIKKTLQYGTSEERKTGDELISRLSNY</sequence>
<organism evidence="4 5">
    <name type="scientific">Candidatus Giovannonibacteria bacterium GW2011_GWA2_44_13b</name>
    <dbReference type="NCBI Taxonomy" id="1618647"/>
    <lineage>
        <taxon>Bacteria</taxon>
        <taxon>Candidatus Giovannoniibacteriota</taxon>
    </lineage>
</organism>
<dbReference type="Gene3D" id="3.20.110.20">
    <property type="match status" value="1"/>
</dbReference>
<dbReference type="PANTHER" id="PTHR36306">
    <property type="entry name" value="ALPHA-AMYLASE-RELATED-RELATED"/>
    <property type="match status" value="1"/>
</dbReference>
<dbReference type="PANTHER" id="PTHR36306:SF1">
    <property type="entry name" value="ALPHA-AMYLASE-RELATED"/>
    <property type="match status" value="1"/>
</dbReference>